<proteinExistence type="inferred from homology"/>
<dbReference type="GO" id="GO:0005576">
    <property type="term" value="C:extracellular region"/>
    <property type="evidence" value="ECO:0007669"/>
    <property type="project" value="UniProtKB-SubCell"/>
</dbReference>
<dbReference type="GO" id="GO:0007155">
    <property type="term" value="P:cell adhesion"/>
    <property type="evidence" value="ECO:0007669"/>
    <property type="project" value="InterPro"/>
</dbReference>
<dbReference type="Proteomes" id="UP000606935">
    <property type="component" value="Unassembled WGS sequence"/>
</dbReference>
<keyword evidence="9" id="KW-0969">Cilium</keyword>
<dbReference type="EMBL" id="BMLS01000007">
    <property type="protein sequence ID" value="GGO73908.1"/>
    <property type="molecule type" value="Genomic_DNA"/>
</dbReference>
<dbReference type="PANTHER" id="PTHR30288">
    <property type="entry name" value="FLAGELLAR CAP/ASSEMBLY PROTEIN FLID"/>
    <property type="match status" value="1"/>
</dbReference>
<dbReference type="GO" id="GO:0009424">
    <property type="term" value="C:bacterial-type flagellum hook"/>
    <property type="evidence" value="ECO:0007669"/>
    <property type="project" value="UniProtKB-UniRule"/>
</dbReference>
<dbReference type="PANTHER" id="PTHR30288:SF0">
    <property type="entry name" value="FLAGELLAR HOOK-ASSOCIATED PROTEIN 2"/>
    <property type="match status" value="1"/>
</dbReference>
<dbReference type="InterPro" id="IPR010809">
    <property type="entry name" value="FliD_C"/>
</dbReference>
<evidence type="ECO:0000259" key="8">
    <source>
        <dbReference type="Pfam" id="PF07195"/>
    </source>
</evidence>
<comment type="subcellular location">
    <subcellularLocation>
        <location evidence="5">Secreted</location>
    </subcellularLocation>
    <subcellularLocation>
        <location evidence="5">Bacterial flagellum</location>
    </subcellularLocation>
</comment>
<dbReference type="Pfam" id="PF02465">
    <property type="entry name" value="FliD_N"/>
    <property type="match status" value="1"/>
</dbReference>
<dbReference type="InterPro" id="IPR003481">
    <property type="entry name" value="FliD_N"/>
</dbReference>
<evidence type="ECO:0000256" key="5">
    <source>
        <dbReference type="RuleBase" id="RU362066"/>
    </source>
</evidence>
<evidence type="ECO:0000256" key="1">
    <source>
        <dbReference type="ARBA" id="ARBA00009764"/>
    </source>
</evidence>
<dbReference type="GO" id="GO:0009421">
    <property type="term" value="C:bacterial-type flagellum filament cap"/>
    <property type="evidence" value="ECO:0007669"/>
    <property type="project" value="InterPro"/>
</dbReference>
<evidence type="ECO:0000256" key="2">
    <source>
        <dbReference type="ARBA" id="ARBA00011255"/>
    </source>
</evidence>
<keyword evidence="10" id="KW-1185">Reference proteome</keyword>
<dbReference type="GO" id="GO:0071973">
    <property type="term" value="P:bacterial-type flagellum-dependent cell motility"/>
    <property type="evidence" value="ECO:0007669"/>
    <property type="project" value="TreeGrafter"/>
</dbReference>
<evidence type="ECO:0000313" key="9">
    <source>
        <dbReference type="EMBL" id="GGO73908.1"/>
    </source>
</evidence>
<name>A0A918DLI8_9ALTE</name>
<keyword evidence="5" id="KW-0964">Secreted</keyword>
<keyword evidence="3" id="KW-0175">Coiled coil</keyword>
<gene>
    <name evidence="9" type="primary">fliD</name>
    <name evidence="9" type="ORF">GCM10010982_35530</name>
</gene>
<evidence type="ECO:0000313" key="10">
    <source>
        <dbReference type="Proteomes" id="UP000606935"/>
    </source>
</evidence>
<keyword evidence="4 5" id="KW-0975">Bacterial flagellum</keyword>
<evidence type="ECO:0000256" key="6">
    <source>
        <dbReference type="SAM" id="MobiDB-lite"/>
    </source>
</evidence>
<reference evidence="9" key="2">
    <citation type="submission" date="2020-09" db="EMBL/GenBank/DDBJ databases">
        <authorList>
            <person name="Sun Q."/>
            <person name="Zhou Y."/>
        </authorList>
    </citation>
    <scope>NUCLEOTIDE SEQUENCE</scope>
    <source>
        <strain evidence="9">CGMCC 1.7086</strain>
    </source>
</reference>
<dbReference type="RefSeq" id="WP_188698380.1">
    <property type="nucleotide sequence ID" value="NZ_BMLS01000007.1"/>
</dbReference>
<evidence type="ECO:0000256" key="4">
    <source>
        <dbReference type="ARBA" id="ARBA00023143"/>
    </source>
</evidence>
<evidence type="ECO:0000256" key="3">
    <source>
        <dbReference type="ARBA" id="ARBA00023054"/>
    </source>
</evidence>
<accession>A0A918DLI8</accession>
<feature type="domain" description="Flagellar hook-associated protein 2 N-terminal" evidence="7">
    <location>
        <begin position="10"/>
        <end position="119"/>
    </location>
</feature>
<feature type="domain" description="Flagellar hook-associated protein 2 C-terminal" evidence="8">
    <location>
        <begin position="244"/>
        <end position="482"/>
    </location>
</feature>
<dbReference type="Pfam" id="PF07195">
    <property type="entry name" value="FliD_C"/>
    <property type="match status" value="1"/>
</dbReference>
<keyword evidence="9" id="KW-0966">Cell projection</keyword>
<reference evidence="9" key="1">
    <citation type="journal article" date="2014" name="Int. J. Syst. Evol. Microbiol.">
        <title>Complete genome sequence of Corynebacterium casei LMG S-19264T (=DSM 44701T), isolated from a smear-ripened cheese.</title>
        <authorList>
            <consortium name="US DOE Joint Genome Institute (JGI-PGF)"/>
            <person name="Walter F."/>
            <person name="Albersmeier A."/>
            <person name="Kalinowski J."/>
            <person name="Ruckert C."/>
        </authorList>
    </citation>
    <scope>NUCLEOTIDE SEQUENCE</scope>
    <source>
        <strain evidence="9">CGMCC 1.7086</strain>
    </source>
</reference>
<evidence type="ECO:0000259" key="7">
    <source>
        <dbReference type="Pfam" id="PF02465"/>
    </source>
</evidence>
<comment type="caution">
    <text evidence="9">The sequence shown here is derived from an EMBL/GenBank/DDBJ whole genome shotgun (WGS) entry which is preliminary data.</text>
</comment>
<dbReference type="InterPro" id="IPR040026">
    <property type="entry name" value="FliD"/>
</dbReference>
<comment type="function">
    <text evidence="5">Required for morphogenesis and for the elongation of the flagellar filament by facilitating polymerization of the flagellin monomers at the tip of growing filament. Forms a capping structure, which prevents flagellin subunits (transported through the central channel of the flagellum) from leaking out without polymerization at the distal end.</text>
</comment>
<dbReference type="Pfam" id="PF07196">
    <property type="entry name" value="Flagellin_IN"/>
    <property type="match status" value="1"/>
</dbReference>
<protein>
    <recommendedName>
        <fullName evidence="5">Flagellar hook-associated protein 2</fullName>
        <shortName evidence="5">HAP2</shortName>
    </recommendedName>
    <alternativeName>
        <fullName evidence="5">Flagellar cap protein</fullName>
    </alternativeName>
</protein>
<comment type="subunit">
    <text evidence="2 5">Homopentamer.</text>
</comment>
<feature type="region of interest" description="Disordered" evidence="6">
    <location>
        <begin position="68"/>
        <end position="98"/>
    </location>
</feature>
<dbReference type="AlphaFoldDB" id="A0A918DLI8"/>
<comment type="similarity">
    <text evidence="1 5">Belongs to the FliD family.</text>
</comment>
<organism evidence="9 10">
    <name type="scientific">Bowmanella pacifica</name>
    <dbReference type="NCBI Taxonomy" id="502051"/>
    <lineage>
        <taxon>Bacteria</taxon>
        <taxon>Pseudomonadati</taxon>
        <taxon>Pseudomonadota</taxon>
        <taxon>Gammaproteobacteria</taxon>
        <taxon>Alteromonadales</taxon>
        <taxon>Alteromonadaceae</taxon>
        <taxon>Bowmanella</taxon>
    </lineage>
</organism>
<sequence length="496" mass="53146">MAIQSLGVGSGLALDDLVKQLLESERKPKYDRLDQREEKLEAVISGLGALKSKMDDFKDTVNALRKENQLGQRSATAYHPGGSSSEDEDGPNTGAFSAEASNSAVTGSYKIAITQLASGSRLETASAASGGFTSSSDVVSNTAGSMTFKVGSDSFDINVTAGMTLQQLRNAVNNASENFGVTASIINTGTADGGAKLVFTSEKTGAGNDLVIVNNDDIADLQRVSTTDSSETATYLAPAAGNEAKNAKATIDGIEVESSTNKFENVIENVSFDAKALSSKDANGVFEESTLKIGFDSDGVEKLVRDFVDNYNALMDEMKNLTKYGASELEEDGPLAGDFMARDIRTGLANIVASSVPGSELGSLFQLGVSFDRDGKLQITANDEYGIGSGEDLLKDALSDHFDEVGKLFTDADSGIATRIYDYLHEYTTFGGLLRSREDSYKDQREEIYTERERLDLQMMDFEQNLRKKYLGLDMTVARLNQTRNAMIASLSSMGG</sequence>
<dbReference type="InterPro" id="IPR010810">
    <property type="entry name" value="Flagellin_hook_IN_motif"/>
</dbReference>
<keyword evidence="9" id="KW-0282">Flagellum</keyword>